<reference evidence="2" key="1">
    <citation type="journal article" date="2024" name="Proc. Natl. Acad. Sci. U.S.A.">
        <title>Extraordinary preservation of gene collinearity over three hundred million years revealed in homosporous lycophytes.</title>
        <authorList>
            <person name="Li C."/>
            <person name="Wickell D."/>
            <person name="Kuo L.Y."/>
            <person name="Chen X."/>
            <person name="Nie B."/>
            <person name="Liao X."/>
            <person name="Peng D."/>
            <person name="Ji J."/>
            <person name="Jenkins J."/>
            <person name="Williams M."/>
            <person name="Shu S."/>
            <person name="Plott C."/>
            <person name="Barry K."/>
            <person name="Rajasekar S."/>
            <person name="Grimwood J."/>
            <person name="Han X."/>
            <person name="Sun S."/>
            <person name="Hou Z."/>
            <person name="He W."/>
            <person name="Dai G."/>
            <person name="Sun C."/>
            <person name="Schmutz J."/>
            <person name="Leebens-Mack J.H."/>
            <person name="Li F.W."/>
            <person name="Wang L."/>
        </authorList>
    </citation>
    <scope>NUCLEOTIDE SEQUENCE [LARGE SCALE GENOMIC DNA]</scope>
    <source>
        <strain evidence="2">cv. PW_Plant_1</strain>
    </source>
</reference>
<organism evidence="1 2">
    <name type="scientific">Diphasiastrum complanatum</name>
    <name type="common">Issler's clubmoss</name>
    <name type="synonym">Lycopodium complanatum</name>
    <dbReference type="NCBI Taxonomy" id="34168"/>
    <lineage>
        <taxon>Eukaryota</taxon>
        <taxon>Viridiplantae</taxon>
        <taxon>Streptophyta</taxon>
        <taxon>Embryophyta</taxon>
        <taxon>Tracheophyta</taxon>
        <taxon>Lycopodiopsida</taxon>
        <taxon>Lycopodiales</taxon>
        <taxon>Lycopodiaceae</taxon>
        <taxon>Lycopodioideae</taxon>
        <taxon>Diphasiastrum</taxon>
    </lineage>
</organism>
<evidence type="ECO:0000313" key="1">
    <source>
        <dbReference type="EMBL" id="KAJ7518769.1"/>
    </source>
</evidence>
<accession>A0ACC2AP85</accession>
<keyword evidence="2" id="KW-1185">Reference proteome</keyword>
<protein>
    <submittedName>
        <fullName evidence="1">Uncharacterized protein</fullName>
    </submittedName>
</protein>
<name>A0ACC2AP85_DIPCM</name>
<proteinExistence type="predicted"/>
<dbReference type="EMBL" id="CM055111">
    <property type="protein sequence ID" value="KAJ7518769.1"/>
    <property type="molecule type" value="Genomic_DNA"/>
</dbReference>
<dbReference type="Proteomes" id="UP001162992">
    <property type="component" value="Chromosome 20"/>
</dbReference>
<sequence length="940" mass="105641">METLHKLPQLERPLKNLPDKENFLLGKAISHGSELLCPVSTSSEHALSELPEFRAYKLGKQKCSYNQVELVIKDVSNGGTVLSDLKVSEAIETAVGSEVDERLHDSCLKFNVRLMNNNRMHLYIFIVFAIPYRTVKVDKEVVNYEWMPVTRSKCKKGCRGSVIRGLQRFGRMPKRNGNTTLECDDSWKEPRHLYIAIDEASTHVCPRHQASRFRLLAAAFDDKYQLLGTTISSSIRVLANNDAPLGAATFQLLCNLKGGWGNAGAIATANSTTAENIERDYGFRSPLQDIMQNNPSTIYKAQMIDGGSVDRIMAERVSRYAACPNQEKAGAKLKSFLHGQCHPETDHAQTADHSLNALCERLFELCASRKESVYPLKHVANTLGTRKKRINEIIDVLEIVKVVQQQGKERFIWLGSSQIGGALESLKIPDYVKISLLKSKTGLSGVDNVMKDLSQKFIRIFLVDETRPVSWERAVEIILNRKDDPETYRAKIRRLSEIARIYCALHLIIRRNSSNDNLQSGTVYKWIGLQGVNEHLALAASRHLNEELSKKKSTKSCPFISVTRELQQGSSAAVSISVQLNTEMIISSQVRERLLPGKTTTVLCEKNLLNAVSTPNNTPTFNRDHPPDNLNLSSTIEHNNMQHSTSAFPRHLSYDPRSGQLKRRPELVISRADIAGISEPRIPRSVKRKLADTSFFMAFPSLQRVPSQCVSTENKSLNTNQIQRFPSPMKSSTLLGMKTADAVWNCAYESDQSSTANWDLVCSSMQPDKRPRVYNFFSERSPAACTTSEPESEALQCTKTPRLKVLRAEQERQPIEQATSSTAHGNLVSQNFQQGTNKELSEMSASLDPLCYLQLVLSPQQIALLQHHNPAFIDDFLRYYRELCHIFCPRASQNVIRPKAQHGGFNLENISFKAACKLPTDATNFHLRHPLMASAHWKKD</sequence>
<gene>
    <name evidence="1" type="ORF">O6H91_20G007500</name>
</gene>
<comment type="caution">
    <text evidence="1">The sequence shown here is derived from an EMBL/GenBank/DDBJ whole genome shotgun (WGS) entry which is preliminary data.</text>
</comment>
<evidence type="ECO:0000313" key="2">
    <source>
        <dbReference type="Proteomes" id="UP001162992"/>
    </source>
</evidence>